<dbReference type="PROSITE" id="PS51673">
    <property type="entry name" value="SUZ"/>
    <property type="match status" value="1"/>
</dbReference>
<gene>
    <name evidence="4" type="ORF">SPI_00286</name>
</gene>
<dbReference type="OrthoDB" id="5422283at2759"/>
<evidence type="ECO:0000256" key="1">
    <source>
        <dbReference type="SAM" id="MobiDB-lite"/>
    </source>
</evidence>
<name>A0A168A065_9HYPO</name>
<dbReference type="Proteomes" id="UP000076874">
    <property type="component" value="Unassembled WGS sequence"/>
</dbReference>
<dbReference type="InterPro" id="IPR024642">
    <property type="entry name" value="SUZ-C"/>
</dbReference>
<keyword evidence="5" id="KW-1185">Reference proteome</keyword>
<feature type="compositionally biased region" description="Basic and acidic residues" evidence="1">
    <location>
        <begin position="154"/>
        <end position="178"/>
    </location>
</feature>
<feature type="domain" description="SUZ-C" evidence="3">
    <location>
        <begin position="355"/>
        <end position="410"/>
    </location>
</feature>
<feature type="region of interest" description="Disordered" evidence="1">
    <location>
        <begin position="22"/>
        <end position="49"/>
    </location>
</feature>
<organism evidence="4 5">
    <name type="scientific">Niveomyces insectorum RCEF 264</name>
    <dbReference type="NCBI Taxonomy" id="1081102"/>
    <lineage>
        <taxon>Eukaryota</taxon>
        <taxon>Fungi</taxon>
        <taxon>Dikarya</taxon>
        <taxon>Ascomycota</taxon>
        <taxon>Pezizomycotina</taxon>
        <taxon>Sordariomycetes</taxon>
        <taxon>Hypocreomycetidae</taxon>
        <taxon>Hypocreales</taxon>
        <taxon>Cordycipitaceae</taxon>
        <taxon>Niveomyces</taxon>
    </lineage>
</organism>
<comment type="caution">
    <text evidence="4">The sequence shown here is derived from an EMBL/GenBank/DDBJ whole genome shotgun (WGS) entry which is preliminary data.</text>
</comment>
<feature type="compositionally biased region" description="Polar residues" evidence="1">
    <location>
        <begin position="366"/>
        <end position="385"/>
    </location>
</feature>
<reference evidence="4 5" key="1">
    <citation type="journal article" date="2016" name="Genome Biol. Evol.">
        <title>Divergent and convergent evolution of fungal pathogenicity.</title>
        <authorList>
            <person name="Shang Y."/>
            <person name="Xiao G."/>
            <person name="Zheng P."/>
            <person name="Cen K."/>
            <person name="Zhan S."/>
            <person name="Wang C."/>
        </authorList>
    </citation>
    <scope>NUCLEOTIDE SEQUENCE [LARGE SCALE GENOMIC DNA]</scope>
    <source>
        <strain evidence="4 5">RCEF 264</strain>
    </source>
</reference>
<dbReference type="InterPro" id="IPR024771">
    <property type="entry name" value="SUZ"/>
</dbReference>
<evidence type="ECO:0000313" key="4">
    <source>
        <dbReference type="EMBL" id="OAA68091.1"/>
    </source>
</evidence>
<feature type="compositionally biased region" description="Low complexity" evidence="1">
    <location>
        <begin position="204"/>
        <end position="225"/>
    </location>
</feature>
<dbReference type="EMBL" id="AZHD01000001">
    <property type="protein sequence ID" value="OAA68091.1"/>
    <property type="molecule type" value="Genomic_DNA"/>
</dbReference>
<feature type="compositionally biased region" description="Basic and acidic residues" evidence="1">
    <location>
        <begin position="287"/>
        <end position="304"/>
    </location>
</feature>
<protein>
    <submittedName>
        <fullName evidence="4">Uncharacterized protein</fullName>
    </submittedName>
</protein>
<sequence length="416" mass="44922">MTKTPAVPNAWDDDWEAQADKAELDEKNNKKTPTAAVSDSSAVADDQAPVALTRAERLAKHEEENRRLWKSADEPEEFHFLAVSNNNNNANSVPVVAPPAFRPAMKVLSRKPAPQVIKRRDPVTGLEKLTIRDDAAEAEAEAAAAAARNQETPEQIRQRQQRELEEKQRKYEEARAKIFGEPVAATSKSGGGAGTVTGAGTGAVPGTSSAPASSLSSSRQASPIPRSGTGNSSHTPPLQTHISGNSYYDNNTSSSNISRSNSYNNYEHSNYSNNTRGRGRGRGNGYRGDRGGDGHGRGQHDGGYGRRYPQTGYVTGGVSGIPMMATRELYDPSYLPKPHSPYQYQHQQQQQQFPQQQHHHLRRSPGSASGSDVATSPLPSRSGTPRQDEYVIRAPKGPDGSGRGGFGFARRGGREG</sequence>
<feature type="compositionally biased region" description="Low complexity" evidence="1">
    <location>
        <begin position="141"/>
        <end position="153"/>
    </location>
</feature>
<evidence type="ECO:0000259" key="3">
    <source>
        <dbReference type="PROSITE" id="PS51938"/>
    </source>
</evidence>
<dbReference type="STRING" id="1081102.A0A168A065"/>
<feature type="compositionally biased region" description="Low complexity" evidence="1">
    <location>
        <begin position="341"/>
        <end position="356"/>
    </location>
</feature>
<feature type="domain" description="SUZ" evidence="2">
    <location>
        <begin position="82"/>
        <end position="183"/>
    </location>
</feature>
<evidence type="ECO:0000313" key="5">
    <source>
        <dbReference type="Proteomes" id="UP000076874"/>
    </source>
</evidence>
<feature type="compositionally biased region" description="Low complexity" evidence="1">
    <location>
        <begin position="35"/>
        <end position="49"/>
    </location>
</feature>
<evidence type="ECO:0000259" key="2">
    <source>
        <dbReference type="PROSITE" id="PS51673"/>
    </source>
</evidence>
<feature type="compositionally biased region" description="Gly residues" evidence="1">
    <location>
        <begin position="189"/>
        <end position="203"/>
    </location>
</feature>
<accession>A0A168A065</accession>
<proteinExistence type="predicted"/>
<feature type="region of interest" description="Disordered" evidence="1">
    <location>
        <begin position="137"/>
        <end position="416"/>
    </location>
</feature>
<dbReference type="PROSITE" id="PS51938">
    <property type="entry name" value="SUZ_C"/>
    <property type="match status" value="1"/>
</dbReference>
<feature type="compositionally biased region" description="Polar residues" evidence="1">
    <location>
        <begin position="228"/>
        <end position="242"/>
    </location>
</feature>
<feature type="compositionally biased region" description="Low complexity" evidence="1">
    <location>
        <begin position="243"/>
        <end position="276"/>
    </location>
</feature>
<dbReference type="AlphaFoldDB" id="A0A168A065"/>